<organism evidence="3 4">
    <name type="scientific">Porphyra umbilicalis</name>
    <name type="common">Purple laver</name>
    <name type="synonym">Red alga</name>
    <dbReference type="NCBI Taxonomy" id="2786"/>
    <lineage>
        <taxon>Eukaryota</taxon>
        <taxon>Rhodophyta</taxon>
        <taxon>Bangiophyceae</taxon>
        <taxon>Bangiales</taxon>
        <taxon>Bangiaceae</taxon>
        <taxon>Porphyra</taxon>
    </lineage>
</organism>
<evidence type="ECO:0000256" key="1">
    <source>
        <dbReference type="SAM" id="MobiDB-lite"/>
    </source>
</evidence>
<dbReference type="PANTHER" id="PTHR23088">
    <property type="entry name" value="NITRILASE-RELATED"/>
    <property type="match status" value="1"/>
</dbReference>
<dbReference type="Pfam" id="PF00795">
    <property type="entry name" value="CN_hydrolase"/>
    <property type="match status" value="1"/>
</dbReference>
<evidence type="ECO:0000259" key="2">
    <source>
        <dbReference type="PROSITE" id="PS50263"/>
    </source>
</evidence>
<dbReference type="GO" id="GO:0006107">
    <property type="term" value="P:oxaloacetate metabolic process"/>
    <property type="evidence" value="ECO:0007669"/>
    <property type="project" value="TreeGrafter"/>
</dbReference>
<dbReference type="AlphaFoldDB" id="A0A1X6P3K8"/>
<dbReference type="GO" id="GO:0005739">
    <property type="term" value="C:mitochondrion"/>
    <property type="evidence" value="ECO:0007669"/>
    <property type="project" value="TreeGrafter"/>
</dbReference>
<protein>
    <recommendedName>
        <fullName evidence="2">CN hydrolase domain-containing protein</fullName>
    </recommendedName>
</protein>
<dbReference type="PROSITE" id="PS50263">
    <property type="entry name" value="CN_HYDROLASE"/>
    <property type="match status" value="1"/>
</dbReference>
<dbReference type="Gene3D" id="3.60.110.10">
    <property type="entry name" value="Carbon-nitrogen hydrolase"/>
    <property type="match status" value="1"/>
</dbReference>
<proteinExistence type="predicted"/>
<dbReference type="InterPro" id="IPR036526">
    <property type="entry name" value="C-N_Hydrolase_sf"/>
</dbReference>
<keyword evidence="4" id="KW-1185">Reference proteome</keyword>
<dbReference type="EMBL" id="KV918906">
    <property type="protein sequence ID" value="OSX75356.1"/>
    <property type="molecule type" value="Genomic_DNA"/>
</dbReference>
<dbReference type="GO" id="GO:0050152">
    <property type="term" value="F:omega-amidase activity"/>
    <property type="evidence" value="ECO:0007669"/>
    <property type="project" value="TreeGrafter"/>
</dbReference>
<feature type="domain" description="CN hydrolase" evidence="2">
    <location>
        <begin position="1"/>
        <end position="196"/>
    </location>
</feature>
<dbReference type="GO" id="GO:0006541">
    <property type="term" value="P:glutamine metabolic process"/>
    <property type="evidence" value="ECO:0007669"/>
    <property type="project" value="TreeGrafter"/>
</dbReference>
<feature type="region of interest" description="Disordered" evidence="1">
    <location>
        <begin position="150"/>
        <end position="169"/>
    </location>
</feature>
<dbReference type="Proteomes" id="UP000218209">
    <property type="component" value="Unassembled WGS sequence"/>
</dbReference>
<dbReference type="InterPro" id="IPR003010">
    <property type="entry name" value="C-N_Hydrolase"/>
</dbReference>
<dbReference type="PANTHER" id="PTHR23088:SF30">
    <property type="entry name" value="OMEGA-AMIDASE NIT2"/>
    <property type="match status" value="1"/>
</dbReference>
<name>A0A1X6P3K8_PORUM</name>
<sequence length="270" mass="27945">MLQRAAAAAGAVVVGGSLPEAAPDGSIYNTCVVAGADGAILAVHRKVHLFDIDVPGGVCFKESDALSPGGAVTSFRMADPVGTVGVGICYDVRFPEYAGVLVRERGARLLVYPGAFNSTTGPAHWELLLRARAVDGQCFVVACSPAWGKDGEGGGGRATKRGDTPWSSDRGGTCALWRGGGRKPSMRTLTWGTWTACGRPSPPLSSGGLTSTRSSLSGGTAPPLLRLLEDASTVRVAASFLARPLLVSGPLHSSYQTAANFCPIKCLWPF</sequence>
<dbReference type="GO" id="GO:0006528">
    <property type="term" value="P:asparagine metabolic process"/>
    <property type="evidence" value="ECO:0007669"/>
    <property type="project" value="TreeGrafter"/>
</dbReference>
<dbReference type="SUPFAM" id="SSF56317">
    <property type="entry name" value="Carbon-nitrogen hydrolase"/>
    <property type="match status" value="1"/>
</dbReference>
<reference evidence="3 4" key="1">
    <citation type="submission" date="2017-03" db="EMBL/GenBank/DDBJ databases">
        <title>WGS assembly of Porphyra umbilicalis.</title>
        <authorList>
            <person name="Brawley S.H."/>
            <person name="Blouin N.A."/>
            <person name="Ficko-Blean E."/>
            <person name="Wheeler G.L."/>
            <person name="Lohr M."/>
            <person name="Goodson H.V."/>
            <person name="Jenkins J.W."/>
            <person name="Blaby-Haas C.E."/>
            <person name="Helliwell K.E."/>
            <person name="Chan C."/>
            <person name="Marriage T."/>
            <person name="Bhattacharya D."/>
            <person name="Klein A.S."/>
            <person name="Badis Y."/>
            <person name="Brodie J."/>
            <person name="Cao Y."/>
            <person name="Collen J."/>
            <person name="Dittami S.M."/>
            <person name="Gachon C.M."/>
            <person name="Green B.R."/>
            <person name="Karpowicz S."/>
            <person name="Kim J.W."/>
            <person name="Kudahl U."/>
            <person name="Lin S."/>
            <person name="Michel G."/>
            <person name="Mittag M."/>
            <person name="Olson B.J."/>
            <person name="Pangilinan J."/>
            <person name="Peng Y."/>
            <person name="Qiu H."/>
            <person name="Shu S."/>
            <person name="Singer J.T."/>
            <person name="Smith A.G."/>
            <person name="Sprecher B.N."/>
            <person name="Wagner V."/>
            <person name="Wang W."/>
            <person name="Wang Z.-Y."/>
            <person name="Yan J."/>
            <person name="Yarish C."/>
            <person name="Zoeuner-Riek S."/>
            <person name="Zhuang Y."/>
            <person name="Zou Y."/>
            <person name="Lindquist E.A."/>
            <person name="Grimwood J."/>
            <person name="Barry K."/>
            <person name="Rokhsar D.S."/>
            <person name="Schmutz J."/>
            <person name="Stiller J.W."/>
            <person name="Grossman A.R."/>
            <person name="Prochnik S.E."/>
        </authorList>
    </citation>
    <scope>NUCLEOTIDE SEQUENCE [LARGE SCALE GENOMIC DNA]</scope>
    <source>
        <strain evidence="3">4086291</strain>
    </source>
</reference>
<gene>
    <name evidence="3" type="ORF">BU14_0239s0011</name>
</gene>
<evidence type="ECO:0000313" key="4">
    <source>
        <dbReference type="Proteomes" id="UP000218209"/>
    </source>
</evidence>
<accession>A0A1X6P3K8</accession>
<evidence type="ECO:0000313" key="3">
    <source>
        <dbReference type="EMBL" id="OSX75356.1"/>
    </source>
</evidence>
<dbReference type="OrthoDB" id="10250282at2759"/>